<name>A0A4R2K294_9PSEU</name>
<sequence length="216" mass="23847">MRDQQTCVSRTFRYREGVSGLRERKKQATREALSMAALRLAIAHGIENVLVEDIAAAVDVSPRTFNNYFSSKYEAIWWRELNRAMVIGDLLRARPADEPLWDGITHAVLQVFGGDATAAPPAGWIDGIKRMMSTPQMLGEVLKGQVAVQDELATAIADRLGLDPSRDMYPRVIAGAVMAAYQTARDYWLEIEPPVPMGPLILEALAQLKNLQGGTP</sequence>
<dbReference type="Proteomes" id="UP000295680">
    <property type="component" value="Unassembled WGS sequence"/>
</dbReference>
<evidence type="ECO:0000259" key="3">
    <source>
        <dbReference type="Pfam" id="PF17754"/>
    </source>
</evidence>
<dbReference type="SUPFAM" id="SSF46689">
    <property type="entry name" value="Homeodomain-like"/>
    <property type="match status" value="1"/>
</dbReference>
<feature type="domain" description="HTH tetR-type" evidence="2">
    <location>
        <begin position="36"/>
        <end position="74"/>
    </location>
</feature>
<dbReference type="InterPro" id="IPR041347">
    <property type="entry name" value="MftR_C"/>
</dbReference>
<dbReference type="Pfam" id="PF17754">
    <property type="entry name" value="TetR_C_14"/>
    <property type="match status" value="1"/>
</dbReference>
<keyword evidence="5" id="KW-1185">Reference proteome</keyword>
<dbReference type="InterPro" id="IPR009057">
    <property type="entry name" value="Homeodomain-like_sf"/>
</dbReference>
<evidence type="ECO:0000313" key="4">
    <source>
        <dbReference type="EMBL" id="TCO65837.1"/>
    </source>
</evidence>
<evidence type="ECO:0000313" key="5">
    <source>
        <dbReference type="Proteomes" id="UP000295680"/>
    </source>
</evidence>
<feature type="domain" description="MftR C-terminal" evidence="3">
    <location>
        <begin position="98"/>
        <end position="209"/>
    </location>
</feature>
<accession>A0A4R2K294</accession>
<dbReference type="Pfam" id="PF00440">
    <property type="entry name" value="TetR_N"/>
    <property type="match status" value="1"/>
</dbReference>
<protein>
    <submittedName>
        <fullName evidence="4">TetR family transcriptional regulator</fullName>
    </submittedName>
</protein>
<dbReference type="Gene3D" id="1.10.357.10">
    <property type="entry name" value="Tetracycline Repressor, domain 2"/>
    <property type="match status" value="1"/>
</dbReference>
<evidence type="ECO:0000256" key="1">
    <source>
        <dbReference type="ARBA" id="ARBA00023125"/>
    </source>
</evidence>
<organism evidence="4 5">
    <name type="scientific">Actinocrispum wychmicini</name>
    <dbReference type="NCBI Taxonomy" id="1213861"/>
    <lineage>
        <taxon>Bacteria</taxon>
        <taxon>Bacillati</taxon>
        <taxon>Actinomycetota</taxon>
        <taxon>Actinomycetes</taxon>
        <taxon>Pseudonocardiales</taxon>
        <taxon>Pseudonocardiaceae</taxon>
        <taxon>Actinocrispum</taxon>
    </lineage>
</organism>
<reference evidence="4 5" key="1">
    <citation type="submission" date="2019-03" db="EMBL/GenBank/DDBJ databases">
        <title>Genomic Encyclopedia of Type Strains, Phase IV (KMG-IV): sequencing the most valuable type-strain genomes for metagenomic binning, comparative biology and taxonomic classification.</title>
        <authorList>
            <person name="Goeker M."/>
        </authorList>
    </citation>
    <scope>NUCLEOTIDE SEQUENCE [LARGE SCALE GENOMIC DNA]</scope>
    <source>
        <strain evidence="4 5">DSM 45934</strain>
    </source>
</reference>
<dbReference type="OrthoDB" id="3296001at2"/>
<dbReference type="Gene3D" id="1.10.10.60">
    <property type="entry name" value="Homeodomain-like"/>
    <property type="match status" value="1"/>
</dbReference>
<keyword evidence="1" id="KW-0238">DNA-binding</keyword>
<dbReference type="AlphaFoldDB" id="A0A4R2K294"/>
<dbReference type="EMBL" id="SLWS01000001">
    <property type="protein sequence ID" value="TCO65837.1"/>
    <property type="molecule type" value="Genomic_DNA"/>
</dbReference>
<comment type="caution">
    <text evidence="4">The sequence shown here is derived from an EMBL/GenBank/DDBJ whole genome shotgun (WGS) entry which is preliminary data.</text>
</comment>
<proteinExistence type="predicted"/>
<dbReference type="GO" id="GO:0003677">
    <property type="term" value="F:DNA binding"/>
    <property type="evidence" value="ECO:0007669"/>
    <property type="project" value="UniProtKB-KW"/>
</dbReference>
<dbReference type="InterPro" id="IPR001647">
    <property type="entry name" value="HTH_TetR"/>
</dbReference>
<gene>
    <name evidence="4" type="ORF">EV192_1011629</name>
</gene>
<evidence type="ECO:0000259" key="2">
    <source>
        <dbReference type="Pfam" id="PF00440"/>
    </source>
</evidence>